<protein>
    <recommendedName>
        <fullName evidence="3">TIGR04255 family protein</fullName>
    </recommendedName>
</protein>
<evidence type="ECO:0000313" key="1">
    <source>
        <dbReference type="EMBL" id="OXB07362.1"/>
    </source>
</evidence>
<accession>A0ABX4CVG8</accession>
<gene>
    <name evidence="1" type="ORF">B0A81_11465</name>
</gene>
<evidence type="ECO:0000313" key="2">
    <source>
        <dbReference type="Proteomes" id="UP000198381"/>
    </source>
</evidence>
<reference evidence="1 2" key="1">
    <citation type="submission" date="2016-11" db="EMBL/GenBank/DDBJ databases">
        <title>Whole genomes of Flavobacteriaceae.</title>
        <authorList>
            <person name="Stine C."/>
            <person name="Li C."/>
            <person name="Tadesse D."/>
        </authorList>
    </citation>
    <scope>NUCLEOTIDE SEQUENCE [LARGE SCALE GENOMIC DNA]</scope>
    <source>
        <strain evidence="1 2">CCUG 60112</strain>
    </source>
</reference>
<organism evidence="1 2">
    <name type="scientific">Flavobacterium plurextorum</name>
    <dbReference type="NCBI Taxonomy" id="1114867"/>
    <lineage>
        <taxon>Bacteria</taxon>
        <taxon>Pseudomonadati</taxon>
        <taxon>Bacteroidota</taxon>
        <taxon>Flavobacteriia</taxon>
        <taxon>Flavobacteriales</taxon>
        <taxon>Flavobacteriaceae</taxon>
        <taxon>Flavobacterium</taxon>
    </lineage>
</organism>
<dbReference type="RefSeq" id="WP_089058161.1">
    <property type="nucleotide sequence ID" value="NZ_MUHD01000020.1"/>
</dbReference>
<name>A0ABX4CVG8_9FLAO</name>
<evidence type="ECO:0008006" key="3">
    <source>
        <dbReference type="Google" id="ProtNLM"/>
    </source>
</evidence>
<dbReference type="Proteomes" id="UP000198381">
    <property type="component" value="Unassembled WGS sequence"/>
</dbReference>
<keyword evidence="2" id="KW-1185">Reference proteome</keyword>
<sequence>MQIPEQEIFNISIVIIGSFNPRIFQPEWLVNKKLIRESEGDPENLKMVHADLTVIETDEFKLEIRPSRLELQTFQESYREPLKDLCASIFQLLSETPISAFGINYGKHFKMQSEKEYVNFGYHLAPINKTFDFIEDPRLLEIIITDQKPEKTKNTPTKNIKIFPSDLIPARGVAINVNSHYDDFFDGRSFSDFLSANWESILNNSENIIMEIWKKYN</sequence>
<proteinExistence type="predicted"/>
<comment type="caution">
    <text evidence="1">The sequence shown here is derived from an EMBL/GenBank/DDBJ whole genome shotgun (WGS) entry which is preliminary data.</text>
</comment>
<dbReference type="EMBL" id="MUHD01000020">
    <property type="protein sequence ID" value="OXB07362.1"/>
    <property type="molecule type" value="Genomic_DNA"/>
</dbReference>